<dbReference type="Proteomes" id="UP000623129">
    <property type="component" value="Unassembled WGS sequence"/>
</dbReference>
<keyword evidence="2" id="KW-1185">Reference proteome</keyword>
<gene>
    <name evidence="1" type="ORF">FCM35_KLT16879</name>
</gene>
<protein>
    <submittedName>
        <fullName evidence="1">Uncharacterized protein</fullName>
    </submittedName>
</protein>
<comment type="caution">
    <text evidence="1">The sequence shown here is derived from an EMBL/GenBank/DDBJ whole genome shotgun (WGS) entry which is preliminary data.</text>
</comment>
<accession>A0A833RGK1</accession>
<proteinExistence type="predicted"/>
<reference evidence="1" key="1">
    <citation type="submission" date="2020-01" db="EMBL/GenBank/DDBJ databases">
        <title>Genome sequence of Kobresia littledalei, the first chromosome-level genome in the family Cyperaceae.</title>
        <authorList>
            <person name="Qu G."/>
        </authorList>
    </citation>
    <scope>NUCLEOTIDE SEQUENCE</scope>
    <source>
        <strain evidence="1">C.B.Clarke</strain>
        <tissue evidence="1">Leaf</tissue>
    </source>
</reference>
<organism evidence="1 2">
    <name type="scientific">Carex littledalei</name>
    <dbReference type="NCBI Taxonomy" id="544730"/>
    <lineage>
        <taxon>Eukaryota</taxon>
        <taxon>Viridiplantae</taxon>
        <taxon>Streptophyta</taxon>
        <taxon>Embryophyta</taxon>
        <taxon>Tracheophyta</taxon>
        <taxon>Spermatophyta</taxon>
        <taxon>Magnoliopsida</taxon>
        <taxon>Liliopsida</taxon>
        <taxon>Poales</taxon>
        <taxon>Cyperaceae</taxon>
        <taxon>Cyperoideae</taxon>
        <taxon>Cariceae</taxon>
        <taxon>Carex</taxon>
        <taxon>Carex subgen. Euthyceras</taxon>
    </lineage>
</organism>
<dbReference type="AlphaFoldDB" id="A0A833RGK1"/>
<dbReference type="EMBL" id="SWLB01000004">
    <property type="protein sequence ID" value="KAF3339408.1"/>
    <property type="molecule type" value="Genomic_DNA"/>
</dbReference>
<evidence type="ECO:0000313" key="2">
    <source>
        <dbReference type="Proteomes" id="UP000623129"/>
    </source>
</evidence>
<sequence length="87" mass="10572">MGYWRMLLFRYNLRIFVQPNHGIIDLWWEPRKHLVGQTATLWDSVWAAGCWALWRERNRRLFTNANKTIPQLVDQTAIEIMKWRSSI</sequence>
<name>A0A833RGK1_9POAL</name>
<evidence type="ECO:0000313" key="1">
    <source>
        <dbReference type="EMBL" id="KAF3339408.1"/>
    </source>
</evidence>
<dbReference type="OrthoDB" id="696485at2759"/>